<dbReference type="InterPro" id="IPR038076">
    <property type="entry name" value="MgtE_N_sf"/>
</dbReference>
<dbReference type="PROSITE" id="PS51371">
    <property type="entry name" value="CBS"/>
    <property type="match status" value="1"/>
</dbReference>
<evidence type="ECO:0000256" key="6">
    <source>
        <dbReference type="ARBA" id="ARBA00022989"/>
    </source>
</evidence>
<keyword evidence="6 9" id="KW-1133">Transmembrane helix</keyword>
<sequence>MSSYSSLKNVFKRKGMNHIKEHNYNMHDILHAIRESDIEKFRHLITSLNPYDKAEIFNSISNDDFILVIKSVYDLVEAEALVELSEHKRLMVVEEVGTDGIAASLSRLENDDIVYFVSALPHEYCESIVNALPRSERKLIRLALTYTKDQVGRLMDVDILKFKKDATILDIKVHLNNIGDDLSEDTRDVFIVGDDDVLIGMVSLFSILTTDEEQSVMSVLNHDFKTVYDTDDKSEVAYTFRKYNLTSLPVIARDQRIIGSISSDSALEILQSESDEDLLKLGGVAENYEDINIFKKAYSRFIWLFFNLCAAFISASVIGKFSHTISKYSILAIFLPVVASIGGNSGNQTVILIIRMIALKTINKLNARYIMTREIMIGVVNSLLFLIVGLVFGYFVSHDLHVAQVFAVALACNILLSSILGFAIPMTVRRLNIDPAPTSSIFLTTMTDFLGFLMFLSIASIFFK</sequence>
<dbReference type="NCBIfam" id="TIGR00400">
    <property type="entry name" value="mgtE"/>
    <property type="match status" value="1"/>
</dbReference>
<dbReference type="InterPro" id="IPR036739">
    <property type="entry name" value="SLC41_membr_dom_sf"/>
</dbReference>
<dbReference type="InterPro" id="IPR006667">
    <property type="entry name" value="SLC41_membr_dom"/>
</dbReference>
<feature type="transmembrane region" description="Helical" evidence="9">
    <location>
        <begin position="328"/>
        <end position="354"/>
    </location>
</feature>
<dbReference type="SUPFAM" id="SSF158791">
    <property type="entry name" value="MgtE N-terminal domain-like"/>
    <property type="match status" value="1"/>
</dbReference>
<accession>A0A5B8XE72</accession>
<dbReference type="PANTHER" id="PTHR43773">
    <property type="entry name" value="MAGNESIUM TRANSPORTER MGTE"/>
    <property type="match status" value="1"/>
</dbReference>
<dbReference type="Proteomes" id="UP000321934">
    <property type="component" value="Chromosome"/>
</dbReference>
<dbReference type="SMART" id="SM00924">
    <property type="entry name" value="MgtE_N"/>
    <property type="match status" value="1"/>
</dbReference>
<keyword evidence="9" id="KW-0479">Metal-binding</keyword>
<evidence type="ECO:0000256" key="9">
    <source>
        <dbReference type="RuleBase" id="RU362011"/>
    </source>
</evidence>
<feature type="transmembrane region" description="Helical" evidence="9">
    <location>
        <begin position="440"/>
        <end position="463"/>
    </location>
</feature>
<dbReference type="CDD" id="cd04606">
    <property type="entry name" value="CBS_pair_Mg_transporter"/>
    <property type="match status" value="1"/>
</dbReference>
<dbReference type="PANTHER" id="PTHR43773:SF1">
    <property type="entry name" value="MAGNESIUM TRANSPORTER MGTE"/>
    <property type="match status" value="1"/>
</dbReference>
<dbReference type="GO" id="GO:0046872">
    <property type="term" value="F:metal ion binding"/>
    <property type="evidence" value="ECO:0007669"/>
    <property type="project" value="UniProtKB-KW"/>
</dbReference>
<keyword evidence="4 9" id="KW-0812">Transmembrane</keyword>
<dbReference type="Gene3D" id="3.10.580.10">
    <property type="entry name" value="CBS-domain"/>
    <property type="match status" value="1"/>
</dbReference>
<evidence type="ECO:0000259" key="10">
    <source>
        <dbReference type="PROSITE" id="PS51371"/>
    </source>
</evidence>
<evidence type="ECO:0000256" key="2">
    <source>
        <dbReference type="ARBA" id="ARBA00009749"/>
    </source>
</evidence>
<evidence type="ECO:0000256" key="1">
    <source>
        <dbReference type="ARBA" id="ARBA00004141"/>
    </source>
</evidence>
<gene>
    <name evidence="11" type="ORF">Deia_00476</name>
</gene>
<dbReference type="InterPro" id="IPR006669">
    <property type="entry name" value="MgtE_transporter"/>
</dbReference>
<comment type="function">
    <text evidence="9">Acts as a magnesium transporter.</text>
</comment>
<dbReference type="SUPFAM" id="SSF54631">
    <property type="entry name" value="CBS-domain pair"/>
    <property type="match status" value="1"/>
</dbReference>
<keyword evidence="9" id="KW-1003">Cell membrane</keyword>
<dbReference type="AlphaFoldDB" id="A0A5B8XE72"/>
<dbReference type="Pfam" id="PF00571">
    <property type="entry name" value="CBS"/>
    <property type="match status" value="1"/>
</dbReference>
<protein>
    <recommendedName>
        <fullName evidence="9">Magnesium transporter MgtE</fullName>
    </recommendedName>
</protein>
<proteinExistence type="inferred from homology"/>
<dbReference type="Pfam" id="PF01769">
    <property type="entry name" value="MgtE"/>
    <property type="match status" value="1"/>
</dbReference>
<comment type="subunit">
    <text evidence="9">Homodimer.</text>
</comment>
<dbReference type="SUPFAM" id="SSF161093">
    <property type="entry name" value="MgtE membrane domain-like"/>
    <property type="match status" value="1"/>
</dbReference>
<dbReference type="Gene3D" id="1.25.60.10">
    <property type="entry name" value="MgtE N-terminal domain-like"/>
    <property type="match status" value="1"/>
</dbReference>
<feature type="domain" description="CBS" evidence="10">
    <location>
        <begin position="220"/>
        <end position="276"/>
    </location>
</feature>
<feature type="transmembrane region" description="Helical" evidence="9">
    <location>
        <begin position="375"/>
        <end position="396"/>
    </location>
</feature>
<comment type="subcellular location">
    <subcellularLocation>
        <location evidence="9">Cell membrane</location>
        <topology evidence="9">Multi-pass membrane protein</topology>
    </subcellularLocation>
    <subcellularLocation>
        <location evidence="1">Membrane</location>
        <topology evidence="1">Multi-pass membrane protein</topology>
    </subcellularLocation>
</comment>
<evidence type="ECO:0000256" key="7">
    <source>
        <dbReference type="ARBA" id="ARBA00023136"/>
    </source>
</evidence>
<dbReference type="Gene3D" id="1.10.357.20">
    <property type="entry name" value="SLC41 divalent cation transporters, integral membrane domain"/>
    <property type="match status" value="1"/>
</dbReference>
<evidence type="ECO:0000256" key="3">
    <source>
        <dbReference type="ARBA" id="ARBA00022448"/>
    </source>
</evidence>
<dbReference type="GO" id="GO:0005886">
    <property type="term" value="C:plasma membrane"/>
    <property type="evidence" value="ECO:0007669"/>
    <property type="project" value="UniProtKB-SubCell"/>
</dbReference>
<keyword evidence="7 9" id="KW-0472">Membrane</keyword>
<evidence type="ECO:0000256" key="5">
    <source>
        <dbReference type="ARBA" id="ARBA00022842"/>
    </source>
</evidence>
<organism evidence="11 12">
    <name type="scientific">Candidatus Deianiraea vastatrix</name>
    <dbReference type="NCBI Taxonomy" id="2163644"/>
    <lineage>
        <taxon>Bacteria</taxon>
        <taxon>Pseudomonadati</taxon>
        <taxon>Pseudomonadota</taxon>
        <taxon>Alphaproteobacteria</taxon>
        <taxon>Rickettsiales</taxon>
        <taxon>Candidatus Deianiraeaceae</taxon>
        <taxon>Candidatus Deianiraea</taxon>
    </lineage>
</organism>
<dbReference type="InterPro" id="IPR006668">
    <property type="entry name" value="Mg_transptr_MgtE_intracell_dom"/>
</dbReference>
<keyword evidence="3 9" id="KW-0813">Transport</keyword>
<keyword evidence="12" id="KW-1185">Reference proteome</keyword>
<feature type="transmembrane region" description="Helical" evidence="9">
    <location>
        <begin position="402"/>
        <end position="428"/>
    </location>
</feature>
<evidence type="ECO:0000313" key="11">
    <source>
        <dbReference type="EMBL" id="QED23276.1"/>
    </source>
</evidence>
<name>A0A5B8XE72_9RICK</name>
<evidence type="ECO:0000256" key="8">
    <source>
        <dbReference type="PROSITE-ProRule" id="PRU00703"/>
    </source>
</evidence>
<dbReference type="GO" id="GO:0015095">
    <property type="term" value="F:magnesium ion transmembrane transporter activity"/>
    <property type="evidence" value="ECO:0007669"/>
    <property type="project" value="UniProtKB-UniRule"/>
</dbReference>
<comment type="similarity">
    <text evidence="2 9">Belongs to the SLC41A transporter family.</text>
</comment>
<dbReference type="InterPro" id="IPR000644">
    <property type="entry name" value="CBS_dom"/>
</dbReference>
<keyword evidence="8" id="KW-0129">CBS domain</keyword>
<evidence type="ECO:0000256" key="4">
    <source>
        <dbReference type="ARBA" id="ARBA00022692"/>
    </source>
</evidence>
<evidence type="ECO:0000313" key="12">
    <source>
        <dbReference type="Proteomes" id="UP000321934"/>
    </source>
</evidence>
<feature type="transmembrane region" description="Helical" evidence="9">
    <location>
        <begin position="301"/>
        <end position="322"/>
    </location>
</feature>
<reference evidence="11 12" key="1">
    <citation type="journal article" date="2019" name="ISME J.">
        <title>Deianiraea, an extracellular bacterium associated with the ciliate Paramecium, suggests an alternative scenario for the evolution of Rickettsiales.</title>
        <authorList>
            <person name="Castelli M."/>
            <person name="Sabaneyeva E."/>
            <person name="Lanzoni O."/>
            <person name="Lebedeva N."/>
            <person name="Floriano A.M."/>
            <person name="Gaiarsa S."/>
            <person name="Benken K."/>
            <person name="Modeo L."/>
            <person name="Bandi C."/>
            <person name="Potekhin A."/>
            <person name="Sassera D."/>
            <person name="Petroni G."/>
        </authorList>
    </citation>
    <scope>NUCLEOTIDE SEQUENCE [LARGE SCALE GENOMIC DNA]</scope>
    <source>
        <strain evidence="11">CyL4-1</strain>
    </source>
</reference>
<dbReference type="EMBL" id="CP029077">
    <property type="protein sequence ID" value="QED23276.1"/>
    <property type="molecule type" value="Genomic_DNA"/>
</dbReference>
<keyword evidence="5 9" id="KW-0460">Magnesium</keyword>
<dbReference type="InterPro" id="IPR046342">
    <property type="entry name" value="CBS_dom_sf"/>
</dbReference>
<dbReference type="Pfam" id="PF03448">
    <property type="entry name" value="MgtE_N"/>
    <property type="match status" value="1"/>
</dbReference>